<dbReference type="Proteomes" id="UP000612585">
    <property type="component" value="Unassembled WGS sequence"/>
</dbReference>
<evidence type="ECO:0000313" key="5">
    <source>
        <dbReference type="Proteomes" id="UP000612585"/>
    </source>
</evidence>
<dbReference type="RefSeq" id="WP_204002854.1">
    <property type="nucleotide sequence ID" value="NZ_BOPG01000048.1"/>
</dbReference>
<evidence type="ECO:0000256" key="1">
    <source>
        <dbReference type="SAM" id="MobiDB-lite"/>
    </source>
</evidence>
<feature type="transmembrane region" description="Helical" evidence="2">
    <location>
        <begin position="122"/>
        <end position="143"/>
    </location>
</feature>
<dbReference type="EMBL" id="BOPG01000048">
    <property type="protein sequence ID" value="GIJ59778.1"/>
    <property type="molecule type" value="Genomic_DNA"/>
</dbReference>
<keyword evidence="2" id="KW-1133">Transmembrane helix</keyword>
<gene>
    <name evidence="4" type="ORF">Vau01_072940</name>
</gene>
<sequence length="479" mass="51330">MRRIFWLAFAGFLLLSGAWAGALPPNGTYDESQHIVRAYAAVDMQWQPHGPNQQTYTVPGTLLPENPECMRTSDDPQPATCLRPDRRTGDVEIETYVARYNPVYYLAVGLPLKIWPNLTGIVLSRLLSAALCALLLAASVWLAVRSGKRLVVAGIALVATPMVVNLAGSLNPNGLEICAAVLLFTSLLCREPHRASMVWAAIAAFALITVRHIGPVLVVVDLVAVGLFVGLGKLRRDLRGWLGGGVLAGFVVFGAWVLAARSPVVGEGPGEKTGLGFGGIVRGLVEHRFEFYIKQIVGQFGYGETTISPLAILLWYGLVAAVVLPALWYATWRVRLIIVGLIVAGFGLLVALEFYFVPTANWFSHGRYALPILVGAVLIAALVLGDTGRVPRWVPMALVAATAPVHLYALVRALSRYRVGIEASFSPFGGSWSPPVNAGMVLLAVLVGVGLLVWTARPVTDSDESPTGTRGSTRTVPAD</sequence>
<keyword evidence="3" id="KW-0732">Signal</keyword>
<evidence type="ECO:0000313" key="4">
    <source>
        <dbReference type="EMBL" id="GIJ59778.1"/>
    </source>
</evidence>
<dbReference type="AlphaFoldDB" id="A0A8J3ZBE8"/>
<protein>
    <recommendedName>
        <fullName evidence="6">DUF2142 domain-containing protein</fullName>
    </recommendedName>
</protein>
<dbReference type="Pfam" id="PF09913">
    <property type="entry name" value="DUF2142"/>
    <property type="match status" value="1"/>
</dbReference>
<reference evidence="4" key="1">
    <citation type="submission" date="2021-01" db="EMBL/GenBank/DDBJ databases">
        <title>Whole genome shotgun sequence of Virgisporangium aurantiacum NBRC 16421.</title>
        <authorList>
            <person name="Komaki H."/>
            <person name="Tamura T."/>
        </authorList>
    </citation>
    <scope>NUCLEOTIDE SEQUENCE</scope>
    <source>
        <strain evidence="4">NBRC 16421</strain>
    </source>
</reference>
<evidence type="ECO:0000256" key="2">
    <source>
        <dbReference type="SAM" id="Phobius"/>
    </source>
</evidence>
<feature type="transmembrane region" description="Helical" evidence="2">
    <location>
        <begin position="150"/>
        <end position="167"/>
    </location>
</feature>
<feature type="transmembrane region" description="Helical" evidence="2">
    <location>
        <begin position="310"/>
        <end position="329"/>
    </location>
</feature>
<feature type="transmembrane region" description="Helical" evidence="2">
    <location>
        <begin position="336"/>
        <end position="356"/>
    </location>
</feature>
<feature type="transmembrane region" description="Helical" evidence="2">
    <location>
        <begin position="197"/>
        <end position="229"/>
    </location>
</feature>
<feature type="transmembrane region" description="Helical" evidence="2">
    <location>
        <begin position="397"/>
        <end position="415"/>
    </location>
</feature>
<evidence type="ECO:0008006" key="6">
    <source>
        <dbReference type="Google" id="ProtNLM"/>
    </source>
</evidence>
<accession>A0A8J3ZBE8</accession>
<keyword evidence="5" id="KW-1185">Reference proteome</keyword>
<feature type="transmembrane region" description="Helical" evidence="2">
    <location>
        <begin position="368"/>
        <end position="385"/>
    </location>
</feature>
<feature type="transmembrane region" description="Helical" evidence="2">
    <location>
        <begin position="241"/>
        <end position="259"/>
    </location>
</feature>
<keyword evidence="2" id="KW-0472">Membrane</keyword>
<evidence type="ECO:0000256" key="3">
    <source>
        <dbReference type="SAM" id="SignalP"/>
    </source>
</evidence>
<feature type="transmembrane region" description="Helical" evidence="2">
    <location>
        <begin position="435"/>
        <end position="454"/>
    </location>
</feature>
<keyword evidence="2" id="KW-0812">Transmembrane</keyword>
<name>A0A8J3ZBE8_9ACTN</name>
<organism evidence="4 5">
    <name type="scientific">Virgisporangium aurantiacum</name>
    <dbReference type="NCBI Taxonomy" id="175570"/>
    <lineage>
        <taxon>Bacteria</taxon>
        <taxon>Bacillati</taxon>
        <taxon>Actinomycetota</taxon>
        <taxon>Actinomycetes</taxon>
        <taxon>Micromonosporales</taxon>
        <taxon>Micromonosporaceae</taxon>
        <taxon>Virgisporangium</taxon>
    </lineage>
</organism>
<feature type="signal peptide" evidence="3">
    <location>
        <begin position="1"/>
        <end position="20"/>
    </location>
</feature>
<proteinExistence type="predicted"/>
<feature type="chain" id="PRO_5035165302" description="DUF2142 domain-containing protein" evidence="3">
    <location>
        <begin position="21"/>
        <end position="479"/>
    </location>
</feature>
<feature type="compositionally biased region" description="Polar residues" evidence="1">
    <location>
        <begin position="465"/>
        <end position="479"/>
    </location>
</feature>
<comment type="caution">
    <text evidence="4">The sequence shown here is derived from an EMBL/GenBank/DDBJ whole genome shotgun (WGS) entry which is preliminary data.</text>
</comment>
<feature type="region of interest" description="Disordered" evidence="1">
    <location>
        <begin position="460"/>
        <end position="479"/>
    </location>
</feature>
<dbReference type="InterPro" id="IPR018674">
    <property type="entry name" value="DUF2142_membrane"/>
</dbReference>